<dbReference type="HOGENOM" id="CLU_3169070_0_0_11"/>
<dbReference type="Proteomes" id="UP000000628">
    <property type="component" value="Chromosome"/>
</dbReference>
<organism evidence="2 3">
    <name type="scientific">Jonesia denitrificans (strain ATCC 14870 / DSM 20603 / BCRC 15368 / CIP 55.134 / JCM 11481 / NBRC 15587 / NCTC 10816 / Prevot 55134)</name>
    <name type="common">Listeria denitrificans</name>
    <dbReference type="NCBI Taxonomy" id="471856"/>
    <lineage>
        <taxon>Bacteria</taxon>
        <taxon>Bacillati</taxon>
        <taxon>Actinomycetota</taxon>
        <taxon>Actinomycetes</taxon>
        <taxon>Micrococcales</taxon>
        <taxon>Jonesiaceae</taxon>
        <taxon>Jonesia</taxon>
    </lineage>
</organism>
<feature type="transmembrane region" description="Helical" evidence="1">
    <location>
        <begin position="23"/>
        <end position="46"/>
    </location>
</feature>
<dbReference type="RefSeq" id="WP_015770631.1">
    <property type="nucleotide sequence ID" value="NC_013174.1"/>
</dbReference>
<protein>
    <submittedName>
        <fullName evidence="2">Uncharacterized protein</fullName>
    </submittedName>
</protein>
<reference evidence="2 3" key="1">
    <citation type="journal article" date="2009" name="Stand. Genomic Sci.">
        <title>Complete genome sequence of Jonesia denitrificans type strain (Prevot 55134).</title>
        <authorList>
            <person name="Pukall R."/>
            <person name="Gehrich-Schroter G."/>
            <person name="Lapidus A."/>
            <person name="Nolan M."/>
            <person name="Glavina Del Rio T."/>
            <person name="Lucas S."/>
            <person name="Chen F."/>
            <person name="Tice H."/>
            <person name="Pitluck S."/>
            <person name="Cheng J.F."/>
            <person name="Copeland A."/>
            <person name="Saunders E."/>
            <person name="Brettin T."/>
            <person name="Detter J.C."/>
            <person name="Bruce D."/>
            <person name="Goodwin L."/>
            <person name="Pati A."/>
            <person name="Ivanova N."/>
            <person name="Mavromatis K."/>
            <person name="Ovchinnikova G."/>
            <person name="Chen A."/>
            <person name="Palaniappan K."/>
            <person name="Land M."/>
            <person name="Hauser L."/>
            <person name="Chang Y.J."/>
            <person name="Jeffries C.D."/>
            <person name="Chain P."/>
            <person name="Goker M."/>
            <person name="Bristow J."/>
            <person name="Eisen J.A."/>
            <person name="Markowitz V."/>
            <person name="Hugenholtz P."/>
            <person name="Kyrpides N.C."/>
            <person name="Klenk H.P."/>
            <person name="Han C."/>
        </authorList>
    </citation>
    <scope>NUCLEOTIDE SEQUENCE [LARGE SCALE GENOMIC DNA]</scope>
    <source>
        <strain evidence="3">ATCC 14870 / DSM 20603 / BCRC 15368 / CIP 55.134 / JCM 11481 / NBRC 15587 / NCTC 10816 / Prevot 55134</strain>
    </source>
</reference>
<keyword evidence="3" id="KW-1185">Reference proteome</keyword>
<proteinExistence type="predicted"/>
<evidence type="ECO:0000313" key="2">
    <source>
        <dbReference type="EMBL" id="ACV08002.1"/>
    </source>
</evidence>
<dbReference type="AlphaFoldDB" id="C7QZJ6"/>
<dbReference type="EMBL" id="CP001706">
    <property type="protein sequence ID" value="ACV08002.1"/>
    <property type="molecule type" value="Genomic_DNA"/>
</dbReference>
<name>C7QZJ6_JONDD</name>
<sequence length="47" mass="5136">MWQTRLTPGSPSPVQVPAGRTEALVGMAVSFVSAILYLVAIVFFTYY</sequence>
<keyword evidence="1" id="KW-0812">Transmembrane</keyword>
<evidence type="ECO:0000313" key="3">
    <source>
        <dbReference type="Proteomes" id="UP000000628"/>
    </source>
</evidence>
<keyword evidence="1" id="KW-0472">Membrane</keyword>
<gene>
    <name evidence="2" type="ordered locus">Jden_0331</name>
</gene>
<keyword evidence="1" id="KW-1133">Transmembrane helix</keyword>
<evidence type="ECO:0000256" key="1">
    <source>
        <dbReference type="SAM" id="Phobius"/>
    </source>
</evidence>
<accession>C7QZJ6</accession>
<dbReference type="KEGG" id="jde:Jden_0331"/>